<evidence type="ECO:0000256" key="8">
    <source>
        <dbReference type="PIRNR" id="PIRNR001084"/>
    </source>
</evidence>
<sequence>MKFGACYYPEHWPEERWELDVKLMKEAGLNVLRIGEFAWSKLERYEGSYDFSWMDRMIELLAAHGIEVILGTPTAAPPKWLMDKHPDIYMRDNKGIARGFGNRRHYCYNNPNYMAASDRIVTAVAKQYGEHPNVIAWQTDNEFGCNDTVYCYCDYCRAAFQAWLRQTYTSIDQLNESWGTVFWSQTYNEWEQIVLPAYTVFHLHNPGLELDYRRFASDSVIAYQKRQIDLLKQLAPGQPVTHNMWSEMNEINSFELSKDLDFASWDIYPNLCFTDQPDPRASAIQLDMARGVKQAPFWVLEHQSGAPGGNIMFPTPRPGELRRWTYHSVAHGADAIVYFRWRTCLFGAEQFWHGILPHDGIPGRRYDEVKHVGEELNRLMPLIEGSSAGAEVAIIRSYENEWVMDIQPQVMGHRYIRHFKSYYRYFYDHHIPVDLLSDEADFSRYRLVVLPHYMLSKPEAKQRIYDYAAQGGTVLLDFRSGSRLWDNRMSDQTLPGIYRELLGISITDYGILREGQTRSVQLSQDTHSYNAQTWYDVIHPETAEPIAWFGEDYYTGSPAATCNRYGQGAAYYLGMEPQPALMNALMDRICADAGAAPIQGIQVPDSIELTRRVSGEGREYIFAINHGTDLQSITLAEPLYELTTEQTIAAGTIELPGNGVFLFRKDHPLLG</sequence>
<evidence type="ECO:0000259" key="11">
    <source>
        <dbReference type="Pfam" id="PF08533"/>
    </source>
</evidence>
<evidence type="ECO:0000256" key="2">
    <source>
        <dbReference type="ARBA" id="ARBA00005940"/>
    </source>
</evidence>
<evidence type="ECO:0000256" key="6">
    <source>
        <dbReference type="ARBA" id="ARBA00022833"/>
    </source>
</evidence>
<dbReference type="EMBL" id="JAGKSP010000011">
    <property type="protein sequence ID" value="MBP3965558.1"/>
    <property type="molecule type" value="Genomic_DNA"/>
</dbReference>
<keyword evidence="13" id="KW-1185">Reference proteome</keyword>
<comment type="catalytic activity">
    <reaction evidence="1 8">
        <text>Hydrolysis of terminal non-reducing beta-D-galactose residues in beta-D-galactosides.</text>
        <dbReference type="EC" id="3.2.1.23"/>
    </reaction>
</comment>
<dbReference type="InterPro" id="IPR013739">
    <property type="entry name" value="Beta_galactosidase_C"/>
</dbReference>
<dbReference type="PANTHER" id="PTHR36447">
    <property type="entry name" value="BETA-GALACTOSIDASE GANA"/>
    <property type="match status" value="1"/>
</dbReference>
<dbReference type="Gene3D" id="2.60.40.1180">
    <property type="entry name" value="Golgi alpha-mannosidase II"/>
    <property type="match status" value="1"/>
</dbReference>
<protein>
    <recommendedName>
        <fullName evidence="3 8">Beta-galactosidase</fullName>
        <shortName evidence="8">Beta-gal</shortName>
        <ecNumber evidence="3 8">3.2.1.23</ecNumber>
    </recommendedName>
</protein>
<dbReference type="PIRSF" id="PIRSF001084">
    <property type="entry name" value="B-galactosidase"/>
    <property type="match status" value="1"/>
</dbReference>
<keyword evidence="6" id="KW-0862">Zinc</keyword>
<dbReference type="InterPro" id="IPR017853">
    <property type="entry name" value="GH"/>
</dbReference>
<dbReference type="Pfam" id="PF08532">
    <property type="entry name" value="Glyco_hydro_42M"/>
    <property type="match status" value="1"/>
</dbReference>
<evidence type="ECO:0000313" key="13">
    <source>
        <dbReference type="Proteomes" id="UP000673394"/>
    </source>
</evidence>
<evidence type="ECO:0000256" key="4">
    <source>
        <dbReference type="ARBA" id="ARBA00022723"/>
    </source>
</evidence>
<dbReference type="InterPro" id="IPR003476">
    <property type="entry name" value="Glyco_hydro_42"/>
</dbReference>
<comment type="similarity">
    <text evidence="2 8">Belongs to the glycosyl hydrolase 42 family.</text>
</comment>
<name>A0ABS5CIA3_9BACL</name>
<keyword evidence="4" id="KW-0479">Metal-binding</keyword>
<evidence type="ECO:0000256" key="3">
    <source>
        <dbReference type="ARBA" id="ARBA00012756"/>
    </source>
</evidence>
<feature type="domain" description="Glycoside hydrolase family 42 N-terminal" evidence="9">
    <location>
        <begin position="6"/>
        <end position="378"/>
    </location>
</feature>
<dbReference type="InterPro" id="IPR013529">
    <property type="entry name" value="Glyco_hydro_42_N"/>
</dbReference>
<feature type="domain" description="Beta-galactosidase trimerisation" evidence="10">
    <location>
        <begin position="390"/>
        <end position="593"/>
    </location>
</feature>
<keyword evidence="7 8" id="KW-0326">Glycosidase</keyword>
<evidence type="ECO:0000256" key="5">
    <source>
        <dbReference type="ARBA" id="ARBA00022801"/>
    </source>
</evidence>
<gene>
    <name evidence="12" type="ORF">I8J30_22855</name>
</gene>
<evidence type="ECO:0000259" key="10">
    <source>
        <dbReference type="Pfam" id="PF08532"/>
    </source>
</evidence>
<reference evidence="12 13" key="1">
    <citation type="submission" date="2021-04" db="EMBL/GenBank/DDBJ databases">
        <title>Paenibacillus sp. DLE-14 whole genome sequence.</title>
        <authorList>
            <person name="Ham Y.J."/>
        </authorList>
    </citation>
    <scope>NUCLEOTIDE SEQUENCE [LARGE SCALE GENOMIC DNA]</scope>
    <source>
        <strain evidence="12 13">DLE-14</strain>
    </source>
</reference>
<dbReference type="Pfam" id="PF08533">
    <property type="entry name" value="Glyco_hydro_42C"/>
    <property type="match status" value="1"/>
</dbReference>
<dbReference type="CDD" id="cd03143">
    <property type="entry name" value="A4_beta-galactosidase_middle_domain"/>
    <property type="match status" value="1"/>
</dbReference>
<dbReference type="InterPro" id="IPR013738">
    <property type="entry name" value="Beta_galactosidase_Trimer"/>
</dbReference>
<dbReference type="EC" id="3.2.1.23" evidence="3 8"/>
<dbReference type="Pfam" id="PF02449">
    <property type="entry name" value="Glyco_hydro_42"/>
    <property type="match status" value="1"/>
</dbReference>
<evidence type="ECO:0000256" key="7">
    <source>
        <dbReference type="ARBA" id="ARBA00023295"/>
    </source>
</evidence>
<dbReference type="Proteomes" id="UP000673394">
    <property type="component" value="Unassembled WGS sequence"/>
</dbReference>
<dbReference type="SUPFAM" id="SSF51445">
    <property type="entry name" value="(Trans)glycosidases"/>
    <property type="match status" value="1"/>
</dbReference>
<keyword evidence="5 8" id="KW-0378">Hydrolase</keyword>
<organism evidence="12 13">
    <name type="scientific">Paenibacillus lignilyticus</name>
    <dbReference type="NCBI Taxonomy" id="1172615"/>
    <lineage>
        <taxon>Bacteria</taxon>
        <taxon>Bacillati</taxon>
        <taxon>Bacillota</taxon>
        <taxon>Bacilli</taxon>
        <taxon>Bacillales</taxon>
        <taxon>Paenibacillaceae</taxon>
        <taxon>Paenibacillus</taxon>
    </lineage>
</organism>
<evidence type="ECO:0000259" key="9">
    <source>
        <dbReference type="Pfam" id="PF02449"/>
    </source>
</evidence>
<dbReference type="PANTHER" id="PTHR36447:SF2">
    <property type="entry name" value="BETA-GALACTOSIDASE YESZ"/>
    <property type="match status" value="1"/>
</dbReference>
<dbReference type="Gene3D" id="3.20.20.80">
    <property type="entry name" value="Glycosidases"/>
    <property type="match status" value="1"/>
</dbReference>
<evidence type="ECO:0000256" key="1">
    <source>
        <dbReference type="ARBA" id="ARBA00001412"/>
    </source>
</evidence>
<proteinExistence type="inferred from homology"/>
<comment type="caution">
    <text evidence="12">The sequence shown here is derived from an EMBL/GenBank/DDBJ whole genome shotgun (WGS) entry which is preliminary data.</text>
</comment>
<evidence type="ECO:0000313" key="12">
    <source>
        <dbReference type="EMBL" id="MBP3965558.1"/>
    </source>
</evidence>
<accession>A0ABS5CIA3</accession>
<dbReference type="InterPro" id="IPR013780">
    <property type="entry name" value="Glyco_hydro_b"/>
</dbReference>
<dbReference type="RefSeq" id="WP_210662079.1">
    <property type="nucleotide sequence ID" value="NZ_JAGKSP010000011.1"/>
</dbReference>
<feature type="domain" description="Beta-galactosidase C-terminal" evidence="11">
    <location>
        <begin position="607"/>
        <end position="662"/>
    </location>
</feature>
<dbReference type="InterPro" id="IPR029062">
    <property type="entry name" value="Class_I_gatase-like"/>
</dbReference>
<dbReference type="Gene3D" id="3.40.50.880">
    <property type="match status" value="1"/>
</dbReference>
<dbReference type="SUPFAM" id="SSF52317">
    <property type="entry name" value="Class I glutamine amidotransferase-like"/>
    <property type="match status" value="1"/>
</dbReference>